<keyword evidence="3" id="KW-1185">Reference proteome</keyword>
<evidence type="ECO:0000313" key="3">
    <source>
        <dbReference type="Proteomes" id="UP000183561"/>
    </source>
</evidence>
<gene>
    <name evidence="2" type="ORF">SAMN04490239_0589</name>
</gene>
<name>A0A1H4IG81_9NOCA</name>
<accession>A0A1H4IG81</accession>
<dbReference type="EMBL" id="FNSV01000004">
    <property type="protein sequence ID" value="SEB32875.1"/>
    <property type="molecule type" value="Genomic_DNA"/>
</dbReference>
<protein>
    <submittedName>
        <fullName evidence="2">Uncharacterized protein</fullName>
    </submittedName>
</protein>
<evidence type="ECO:0000313" key="2">
    <source>
        <dbReference type="EMBL" id="SEB32875.1"/>
    </source>
</evidence>
<proteinExistence type="predicted"/>
<sequence length="236" mass="26523">MPRAAQRYSRVRSRKKCPDIGVRTPDFICGCSERISRGVVEFPRQCDPTWRDAGMDCVPGPSVELCSLQTDDAPITTAKTVLWIAYVHDSEPERFGGEVVGLRRQFADRPVPDGRSVRARRACQVSAGPVRLNTRGREDIWHNTRRDGQFCRSRNVRCPLWGHVQRSTLSKKPISSVRWLHASTRAVGGVADAKLSRSRSIVHPVRSVRYVHTSTVKDHHGIPADQETRQAPLVRG</sequence>
<reference evidence="3" key="1">
    <citation type="submission" date="2016-10" db="EMBL/GenBank/DDBJ databases">
        <authorList>
            <person name="Varghese N."/>
            <person name="Submissions S."/>
        </authorList>
    </citation>
    <scope>NUCLEOTIDE SEQUENCE [LARGE SCALE GENOMIC DNA]</scope>
    <source>
        <strain evidence="3">DSM 44498</strain>
    </source>
</reference>
<feature type="region of interest" description="Disordered" evidence="1">
    <location>
        <begin position="216"/>
        <end position="236"/>
    </location>
</feature>
<dbReference type="AlphaFoldDB" id="A0A1H4IG81"/>
<dbReference type="Proteomes" id="UP000183561">
    <property type="component" value="Unassembled WGS sequence"/>
</dbReference>
<evidence type="ECO:0000256" key="1">
    <source>
        <dbReference type="SAM" id="MobiDB-lite"/>
    </source>
</evidence>
<feature type="compositionally biased region" description="Basic and acidic residues" evidence="1">
    <location>
        <begin position="216"/>
        <end position="228"/>
    </location>
</feature>
<organism evidence="2 3">
    <name type="scientific">Rhodococcus koreensis</name>
    <dbReference type="NCBI Taxonomy" id="99653"/>
    <lineage>
        <taxon>Bacteria</taxon>
        <taxon>Bacillati</taxon>
        <taxon>Actinomycetota</taxon>
        <taxon>Actinomycetes</taxon>
        <taxon>Mycobacteriales</taxon>
        <taxon>Nocardiaceae</taxon>
        <taxon>Rhodococcus</taxon>
    </lineage>
</organism>